<dbReference type="InterPro" id="IPR035925">
    <property type="entry name" value="BSD_dom_sf"/>
</dbReference>
<evidence type="ECO:0000313" key="10">
    <source>
        <dbReference type="RefSeq" id="XP_029644248.1"/>
    </source>
</evidence>
<organism evidence="9 10">
    <name type="scientific">Octopus sinensis</name>
    <name type="common">East Asian common octopus</name>
    <dbReference type="NCBI Taxonomy" id="2607531"/>
    <lineage>
        <taxon>Eukaryota</taxon>
        <taxon>Metazoa</taxon>
        <taxon>Spiralia</taxon>
        <taxon>Lophotrochozoa</taxon>
        <taxon>Mollusca</taxon>
        <taxon>Cephalopoda</taxon>
        <taxon>Coleoidea</taxon>
        <taxon>Octopodiformes</taxon>
        <taxon>Octopoda</taxon>
        <taxon>Incirrata</taxon>
        <taxon>Octopodidae</taxon>
        <taxon>Octopus</taxon>
    </lineage>
</organism>
<dbReference type="SUPFAM" id="SSF50729">
    <property type="entry name" value="PH domain-like"/>
    <property type="match status" value="1"/>
</dbReference>
<feature type="compositionally biased region" description="Polar residues" evidence="7">
    <location>
        <begin position="328"/>
        <end position="355"/>
    </location>
</feature>
<dbReference type="Pfam" id="PF03909">
    <property type="entry name" value="BSD"/>
    <property type="match status" value="1"/>
</dbReference>
<dbReference type="Gene3D" id="2.30.29.30">
    <property type="entry name" value="Pleckstrin-homology domain (PH domain)/Phosphotyrosine-binding domain (PTB)"/>
    <property type="match status" value="1"/>
</dbReference>
<evidence type="ECO:0000256" key="5">
    <source>
        <dbReference type="ARBA" id="ARBA00023163"/>
    </source>
</evidence>
<feature type="domain" description="BSD" evidence="8">
    <location>
        <begin position="180"/>
        <end position="232"/>
    </location>
</feature>
<dbReference type="GO" id="GO:0000439">
    <property type="term" value="C:transcription factor TFIIH core complex"/>
    <property type="evidence" value="ECO:0007669"/>
    <property type="project" value="InterPro"/>
</dbReference>
<dbReference type="InterPro" id="IPR013876">
    <property type="entry name" value="TFIIH_BTF_p62_N"/>
</dbReference>
<dbReference type="PANTHER" id="PTHR12856">
    <property type="entry name" value="TRANSCRIPTION INITIATION FACTOR IIH-RELATED"/>
    <property type="match status" value="1"/>
</dbReference>
<proteinExistence type="inferred from homology"/>
<evidence type="ECO:0000259" key="8">
    <source>
        <dbReference type="PROSITE" id="PS50858"/>
    </source>
</evidence>
<reference evidence="10" key="1">
    <citation type="submission" date="2025-08" db="UniProtKB">
        <authorList>
            <consortium name="RefSeq"/>
        </authorList>
    </citation>
    <scope>IDENTIFICATION</scope>
</reference>
<keyword evidence="4" id="KW-0805">Transcription regulation</keyword>
<dbReference type="Proteomes" id="UP000515154">
    <property type="component" value="Linkage group LG13"/>
</dbReference>
<evidence type="ECO:0000256" key="7">
    <source>
        <dbReference type="SAM" id="MobiDB-lite"/>
    </source>
</evidence>
<evidence type="ECO:0000256" key="6">
    <source>
        <dbReference type="ARBA" id="ARBA00023242"/>
    </source>
</evidence>
<keyword evidence="6" id="KW-0539">Nucleus</keyword>
<feature type="domain" description="BSD" evidence="8">
    <location>
        <begin position="102"/>
        <end position="149"/>
    </location>
</feature>
<dbReference type="InterPro" id="IPR011993">
    <property type="entry name" value="PH-like_dom_sf"/>
</dbReference>
<dbReference type="KEGG" id="osn:115218521"/>
<dbReference type="CDD" id="cd13229">
    <property type="entry name" value="PH_TFIIH"/>
    <property type="match status" value="1"/>
</dbReference>
<evidence type="ECO:0000256" key="1">
    <source>
        <dbReference type="ARBA" id="ARBA00004123"/>
    </source>
</evidence>
<dbReference type="PROSITE" id="PS50858">
    <property type="entry name" value="BSD"/>
    <property type="match status" value="2"/>
</dbReference>
<keyword evidence="5" id="KW-0804">Transcription</keyword>
<feature type="region of interest" description="Disordered" evidence="7">
    <location>
        <begin position="325"/>
        <end position="359"/>
    </location>
</feature>
<dbReference type="InterPro" id="IPR027079">
    <property type="entry name" value="Tfb1/GTF2H1"/>
</dbReference>
<dbReference type="AlphaFoldDB" id="A0A6P7T0M2"/>
<evidence type="ECO:0000256" key="3">
    <source>
        <dbReference type="ARBA" id="ARBA00022737"/>
    </source>
</evidence>
<name>A0A6P7T0M2_9MOLL</name>
<keyword evidence="9" id="KW-1185">Reference proteome</keyword>
<dbReference type="GO" id="GO:0006351">
    <property type="term" value="P:DNA-templated transcription"/>
    <property type="evidence" value="ECO:0007669"/>
    <property type="project" value="InterPro"/>
</dbReference>
<dbReference type="SUPFAM" id="SSF140383">
    <property type="entry name" value="BSD domain-like"/>
    <property type="match status" value="2"/>
</dbReference>
<dbReference type="RefSeq" id="XP_029644248.1">
    <property type="nucleotide sequence ID" value="XM_029788388.2"/>
</dbReference>
<gene>
    <name evidence="10" type="primary">LOC115218521</name>
</gene>
<dbReference type="FunFam" id="2.30.29.30:FF:000479">
    <property type="entry name" value="General transcription factor IIH subunit"/>
    <property type="match status" value="1"/>
</dbReference>
<accession>A0A6P7T0M2</accession>
<comment type="subcellular location">
    <subcellularLocation>
        <location evidence="1">Nucleus</location>
    </subcellularLocation>
</comment>
<protein>
    <submittedName>
        <fullName evidence="10">General transcription factor IIH subunit 1</fullName>
    </submittedName>
</protein>
<dbReference type="GO" id="GO:0006289">
    <property type="term" value="P:nucleotide-excision repair"/>
    <property type="evidence" value="ECO:0007669"/>
    <property type="project" value="InterPro"/>
</dbReference>
<dbReference type="Gene3D" id="6.10.140.1200">
    <property type="match status" value="1"/>
</dbReference>
<dbReference type="SMART" id="SM00751">
    <property type="entry name" value="BSD"/>
    <property type="match status" value="2"/>
</dbReference>
<keyword evidence="3" id="KW-0677">Repeat</keyword>
<comment type="similarity">
    <text evidence="2">Belongs to the TFB1 family.</text>
</comment>
<evidence type="ECO:0000256" key="2">
    <source>
        <dbReference type="ARBA" id="ARBA00009448"/>
    </source>
</evidence>
<evidence type="ECO:0000313" key="9">
    <source>
        <dbReference type="Proteomes" id="UP000515154"/>
    </source>
</evidence>
<dbReference type="InterPro" id="IPR005607">
    <property type="entry name" value="BSD_dom"/>
</dbReference>
<dbReference type="Pfam" id="PF08567">
    <property type="entry name" value="PH_TFIIH"/>
    <property type="match status" value="1"/>
</dbReference>
<sequence>MAKTSEEVLLIINHVRHKKMDGSLYLMGERLAWMQVHKNSFSISHPYSDIKVQKISPGSKEKVQLQILMHDGTANTFHFNHSQGREAQIRDRDAIKELLQQLLPQFRQKVNSELEEKNKLLQEDPKLFQLYKDLVVSQLMSAEEFWANHSAKFSNSNNDKNQTVGVSAAFLADIKPQTDGCNGLRYNLTPDVIESIFKTYPMVKKKHAENVPHKSSENEFWTKFFQSHYFHRDRINIGNKDMFSECAKNDEDEIKQDIDRNVCNPFLDLTQIKDTSLGEGYGAMNEERQTSTNLANLSIIRRFNYHSTMVLKTCQAQSREAAAANASGDVSSTSLNGSDQTATKSKPNPSEASDQPTEKKARIMEKIHYTDLEEDISSSATSLSLTKMERYLHGPTPISASLYSTNDNVVQAAQMVHQKLPHWLPALSQVLPVHLALSVLGELSPGGSLMQRTSQQDLQQIIPVDTQEELQQIYSALCELLRHFWSCFPVSSKFLEEKVVKMKTTLERFHINKLNTFKEHLISQHYSINLTGHMEEMLNAAYNKFETWQSKRLTKR</sequence>
<evidence type="ECO:0000256" key="4">
    <source>
        <dbReference type="ARBA" id="ARBA00023015"/>
    </source>
</evidence>